<proteinExistence type="predicted"/>
<dbReference type="EMBL" id="PGUY01000013">
    <property type="protein sequence ID" value="PLT31102.1"/>
    <property type="molecule type" value="Genomic_DNA"/>
</dbReference>
<dbReference type="AlphaFoldDB" id="A0A2N5M9R9"/>
<evidence type="ECO:0000313" key="2">
    <source>
        <dbReference type="EMBL" id="PLT31102.1"/>
    </source>
</evidence>
<dbReference type="Proteomes" id="UP000234748">
    <property type="component" value="Unassembled WGS sequence"/>
</dbReference>
<dbReference type="OrthoDB" id="2421008at2"/>
<name>A0A2N5M9R9_9BACI</name>
<feature type="domain" description="Putative component of 'biosynthetic module'" evidence="1">
    <location>
        <begin position="290"/>
        <end position="518"/>
    </location>
</feature>
<comment type="caution">
    <text evidence="2">The sequence shown here is derived from an EMBL/GenBank/DDBJ whole genome shotgun (WGS) entry which is preliminary data.</text>
</comment>
<dbReference type="Pfam" id="PF14266">
    <property type="entry name" value="YceG_bac"/>
    <property type="match status" value="2"/>
</dbReference>
<sequence length="536" mass="62417">MSNFLSSQFIDIKQENWVSILKTPVKSRASSSAGEQPAYSQAAGVFLGMHPDKDDYLEFLYELAHDPSIHIYMLSEHLNKQIETARFQAIQRILLILQNEKLSMNRFIAFMEGERLIPHFQNPEYTKKIREALKVVFEKFSSSHKNGLQDVDFRRVAVDMVKWMWNHAYEWMDSEDYLASAPKILWYGEASKSEAYFLYFLITLGFDVLIFHPAGKNDLLAADTEEAVPVLEFGPAAEVLEPFPKTKPIRRTTLAFRASKEIERVLHTDDSMLYKPWQFRSYTPAALTLKTTYDELFLIIKERAFIRPNFEVRDETVWIPNIFAKVSGISKNRREYWDRVQGLSESELSLTIRSYPFSREVRANNLFHYQNSLGSDGTLDPEKMLQGNWWRYKQLPTGLQLGIAHAISRYCDSPRLKPLPHEDRGALQMYLFNQAMDIPLDAVRLLQKFDYAQEVPRIVLFKSEQSGSIFSRSDAALLLLLNELGVDVVILNPTGQNDIEMFVDEEYYDVHWLEEVSFEQDFREPSLFKKIFKKIF</sequence>
<accession>A0A2N5M9R9</accession>
<protein>
    <recommendedName>
        <fullName evidence="1">Putative component of 'biosynthetic module' domain-containing protein</fullName>
    </recommendedName>
</protein>
<gene>
    <name evidence="2" type="ORF">CUU66_04695</name>
</gene>
<feature type="domain" description="Putative component of 'biosynthetic module'" evidence="1">
    <location>
        <begin position="13"/>
        <end position="267"/>
    </location>
</feature>
<reference evidence="2 3" key="1">
    <citation type="submission" date="2017-11" db="EMBL/GenBank/DDBJ databases">
        <title>Comparitive Functional Genomics of Dry Heat Resistant strains isolated from the Viking Spacecraft.</title>
        <authorList>
            <person name="Seuylemezian A."/>
            <person name="Cooper K."/>
            <person name="Vaishampayan P."/>
        </authorList>
    </citation>
    <scope>NUCLEOTIDE SEQUENCE [LARGE SCALE GENOMIC DNA]</scope>
    <source>
        <strain evidence="2 3">V1-29</strain>
    </source>
</reference>
<keyword evidence="3" id="KW-1185">Reference proteome</keyword>
<dbReference type="RefSeq" id="WP_101640514.1">
    <property type="nucleotide sequence ID" value="NZ_PGUY01000013.1"/>
</dbReference>
<evidence type="ECO:0000259" key="1">
    <source>
        <dbReference type="Pfam" id="PF14266"/>
    </source>
</evidence>
<dbReference type="InterPro" id="IPR025647">
    <property type="entry name" value="YceG_bac"/>
</dbReference>
<organism evidence="2 3">
    <name type="scientific">Peribacillus deserti</name>
    <dbReference type="NCBI Taxonomy" id="673318"/>
    <lineage>
        <taxon>Bacteria</taxon>
        <taxon>Bacillati</taxon>
        <taxon>Bacillota</taxon>
        <taxon>Bacilli</taxon>
        <taxon>Bacillales</taxon>
        <taxon>Bacillaceae</taxon>
        <taxon>Peribacillus</taxon>
    </lineage>
</organism>
<evidence type="ECO:0000313" key="3">
    <source>
        <dbReference type="Proteomes" id="UP000234748"/>
    </source>
</evidence>